<dbReference type="Proteomes" id="UP000694941">
    <property type="component" value="Unplaced"/>
</dbReference>
<organism evidence="1 2">
    <name type="scientific">Limulus polyphemus</name>
    <name type="common">Atlantic horseshoe crab</name>
    <dbReference type="NCBI Taxonomy" id="6850"/>
    <lineage>
        <taxon>Eukaryota</taxon>
        <taxon>Metazoa</taxon>
        <taxon>Ecdysozoa</taxon>
        <taxon>Arthropoda</taxon>
        <taxon>Chelicerata</taxon>
        <taxon>Merostomata</taxon>
        <taxon>Xiphosura</taxon>
        <taxon>Limulidae</taxon>
        <taxon>Limulus</taxon>
    </lineage>
</organism>
<accession>A0ABM1T2G3</accession>
<reference evidence="2" key="1">
    <citation type="submission" date="2025-08" db="UniProtKB">
        <authorList>
            <consortium name="RefSeq"/>
        </authorList>
    </citation>
    <scope>IDENTIFICATION</scope>
    <source>
        <tissue evidence="2">Muscle</tissue>
    </source>
</reference>
<protein>
    <submittedName>
        <fullName evidence="2">Uncharacterized protein LOC111087508</fullName>
    </submittedName>
</protein>
<dbReference type="GeneID" id="111087508"/>
<gene>
    <name evidence="2" type="primary">LOC111087508</name>
</gene>
<keyword evidence="1" id="KW-1185">Reference proteome</keyword>
<feature type="non-terminal residue" evidence="2">
    <location>
        <position position="273"/>
    </location>
</feature>
<proteinExistence type="predicted"/>
<evidence type="ECO:0000313" key="2">
    <source>
        <dbReference type="RefSeq" id="XP_022250069.1"/>
    </source>
</evidence>
<evidence type="ECO:0000313" key="1">
    <source>
        <dbReference type="Proteomes" id="UP000694941"/>
    </source>
</evidence>
<name>A0ABM1T2G3_LIMPO</name>
<dbReference type="RefSeq" id="XP_022250069.1">
    <property type="nucleotide sequence ID" value="XM_022394361.1"/>
</dbReference>
<sequence length="273" mass="31382">MVVLEDITCGDLNTKLLQAANQMITRLHYPFSVHVHTIRELKDMLRLKEIINISTVFISTSCDVLTSKRLQTLAPQLHLPVLTVTKKCWSGMISERGAFNDKFVHLVNDLFKSSKIRDVIFLRGYYHEVEDLLTKHIWNMGIRSVQINVDSWQSSGTNVLHHVVDFLLSLHLELHNTMLISLTRSLLSTVITSQLLYENVLKRKVSFLLLGNPHAWLTHLHRIQDYELQLTLISDSSTNSPICEVMQNTETREIHRSSNFKKLLGESTIMAIQ</sequence>